<dbReference type="Pfam" id="PF00378">
    <property type="entry name" value="ECH_1"/>
    <property type="match status" value="1"/>
</dbReference>
<dbReference type="FunFam" id="1.10.12.10:FF:000001">
    <property type="entry name" value="Probable enoyl-CoA hydratase, mitochondrial"/>
    <property type="match status" value="1"/>
</dbReference>
<accession>A0A1I4F721</accession>
<reference evidence="5" key="1">
    <citation type="submission" date="2016-10" db="EMBL/GenBank/DDBJ databases">
        <authorList>
            <person name="Varghese N."/>
            <person name="Submissions S."/>
        </authorList>
    </citation>
    <scope>NUCLEOTIDE SEQUENCE [LARGE SCALE GENOMIC DNA]</scope>
    <source>
        <strain evidence="5">CGMCC 1.7738</strain>
    </source>
</reference>
<dbReference type="FunFam" id="3.90.226.10:FF:000009">
    <property type="entry name" value="Carnitinyl-CoA dehydratase"/>
    <property type="match status" value="1"/>
</dbReference>
<dbReference type="InterPro" id="IPR014748">
    <property type="entry name" value="Enoyl-CoA_hydra_C"/>
</dbReference>
<dbReference type="AlphaFoldDB" id="A0A1I4F721"/>
<dbReference type="PROSITE" id="PS00166">
    <property type="entry name" value="ENOYL_COA_HYDRATASE"/>
    <property type="match status" value="1"/>
</dbReference>
<evidence type="ECO:0000313" key="5">
    <source>
        <dbReference type="Proteomes" id="UP000199607"/>
    </source>
</evidence>
<dbReference type="GO" id="GO:0016836">
    <property type="term" value="F:hydro-lyase activity"/>
    <property type="evidence" value="ECO:0007669"/>
    <property type="project" value="UniProtKB-ARBA"/>
</dbReference>
<dbReference type="GO" id="GO:0006635">
    <property type="term" value="P:fatty acid beta-oxidation"/>
    <property type="evidence" value="ECO:0007669"/>
    <property type="project" value="TreeGrafter"/>
</dbReference>
<organism evidence="4 5">
    <name type="scientific">Halogranum rubrum</name>
    <dbReference type="NCBI Taxonomy" id="553466"/>
    <lineage>
        <taxon>Archaea</taxon>
        <taxon>Methanobacteriati</taxon>
        <taxon>Methanobacteriota</taxon>
        <taxon>Stenosarchaea group</taxon>
        <taxon>Halobacteria</taxon>
        <taxon>Halobacteriales</taxon>
        <taxon>Haloferacaceae</taxon>
    </lineage>
</organism>
<dbReference type="InterPro" id="IPR029045">
    <property type="entry name" value="ClpP/crotonase-like_dom_sf"/>
</dbReference>
<evidence type="ECO:0000256" key="3">
    <source>
        <dbReference type="RuleBase" id="RU003707"/>
    </source>
</evidence>
<dbReference type="CDD" id="cd06558">
    <property type="entry name" value="crotonase-like"/>
    <property type="match status" value="1"/>
</dbReference>
<dbReference type="InterPro" id="IPR018376">
    <property type="entry name" value="Enoyl-CoA_hyd/isom_CS"/>
</dbReference>
<gene>
    <name evidence="4" type="ORF">SAMN04487950_2670</name>
</gene>
<keyword evidence="5" id="KW-1185">Reference proteome</keyword>
<dbReference type="PANTHER" id="PTHR11941:SF54">
    <property type="entry name" value="ENOYL-COA HYDRATASE, MITOCHONDRIAL"/>
    <property type="match status" value="1"/>
</dbReference>
<dbReference type="Gene3D" id="1.10.12.10">
    <property type="entry name" value="Lyase 2-enoyl-coa Hydratase, Chain A, domain 2"/>
    <property type="match status" value="1"/>
</dbReference>
<evidence type="ECO:0000313" key="4">
    <source>
        <dbReference type="EMBL" id="SFL13704.1"/>
    </source>
</evidence>
<protein>
    <submittedName>
        <fullName evidence="4">Enoyl-CoA hydratase/carnithine racemase</fullName>
    </submittedName>
</protein>
<proteinExistence type="inferred from homology"/>
<dbReference type="PANTHER" id="PTHR11941">
    <property type="entry name" value="ENOYL-COA HYDRATASE-RELATED"/>
    <property type="match status" value="1"/>
</dbReference>
<dbReference type="Gene3D" id="3.90.226.10">
    <property type="entry name" value="2-enoyl-CoA Hydratase, Chain A, domain 1"/>
    <property type="match status" value="1"/>
</dbReference>
<evidence type="ECO:0000256" key="2">
    <source>
        <dbReference type="ARBA" id="ARBA00023239"/>
    </source>
</evidence>
<sequence>MSSDIAACPTIITVPNDRSNVSWDTLTLDVDDDGVATLTVNRPDKLNALNAETLEAMLEALDEAEAQDVRVLVVTGAGDKGFIAGADIGHMQELSTPEAQEYAELGHRVCDAIESFPAPVIAAVNGYAFGGGCEVALACDLRVASERAVIGQPEIDLGIVPGWGGTQRLSRLIGDERARRLVFFGDRIDASDAYEYGLVGEVVAHDQLEDHVAEMAKELAEKPKHAMQVAKESLNMVHEEPQNAGLAFERRAWSSLFGTHDQREGMSAFLDKRDPEFE</sequence>
<dbReference type="STRING" id="553466.SAMN04487950_2670"/>
<evidence type="ECO:0000256" key="1">
    <source>
        <dbReference type="ARBA" id="ARBA00005254"/>
    </source>
</evidence>
<name>A0A1I4F721_9EURY</name>
<dbReference type="InterPro" id="IPR001753">
    <property type="entry name" value="Enoyl-CoA_hydra/iso"/>
</dbReference>
<dbReference type="EMBL" id="FOTC01000002">
    <property type="protein sequence ID" value="SFL13704.1"/>
    <property type="molecule type" value="Genomic_DNA"/>
</dbReference>
<comment type="similarity">
    <text evidence="1 3">Belongs to the enoyl-CoA hydratase/isomerase family.</text>
</comment>
<keyword evidence="2" id="KW-0456">Lyase</keyword>
<dbReference type="SUPFAM" id="SSF52096">
    <property type="entry name" value="ClpP/crotonase"/>
    <property type="match status" value="1"/>
</dbReference>
<dbReference type="Proteomes" id="UP000199607">
    <property type="component" value="Unassembled WGS sequence"/>
</dbReference>